<evidence type="ECO:0000256" key="1">
    <source>
        <dbReference type="SAM" id="MobiDB-lite"/>
    </source>
</evidence>
<accession>A0AAJ7PI46</accession>
<sequence length="415" mass="46380">MNLYRSFGNLMEAWMNDGSLYSDSESLGNNDEGSTTPSSDMGTNLRSESVDSGVETASSDTSFAATSCFASADIDAFTPEREDDGLTPASTSQSPVLSSPVLSSSSSSSPHLCSSRAQEGSPALRLKVEQALQRTDSKLQKDNPGPLTVEEVLRRRPRASPLPKRHTSELVRGQRSGSFGPRRTANPVPLRQMSDMCRRPISLSYDKQRSEGLGEEEQKELSPGLSYLQEVCQMLEDIAKQKMHNRALQAEMDALREHPDTQVKQAADTCQSDSKAAEENLSSCLERLENTDNSEYNISEPKQQKNKPYGHFRQRSASDTTIAALHLRKMSSDCRGQHLSTDDLLEKIEEEHEKEKPKKEESSKSYKTWKLKISSLRGLESLRDTKGQQTQSSEKNSTRRRLSQLFRKRRKTLPI</sequence>
<gene>
    <name evidence="3" type="primary">si:dkey-106l3.7</name>
</gene>
<dbReference type="GeneID" id="108879277"/>
<feature type="compositionally biased region" description="Polar residues" evidence="1">
    <location>
        <begin position="292"/>
        <end position="301"/>
    </location>
</feature>
<protein>
    <submittedName>
        <fullName evidence="3">Uncharacterized protein si:dkey-106l3.7 isoform X1</fullName>
    </submittedName>
</protein>
<evidence type="ECO:0000313" key="3">
    <source>
        <dbReference type="RefSeq" id="XP_018526023.1"/>
    </source>
</evidence>
<feature type="region of interest" description="Disordered" evidence="1">
    <location>
        <begin position="154"/>
        <end position="188"/>
    </location>
</feature>
<organism evidence="2 3">
    <name type="scientific">Lates calcarifer</name>
    <name type="common">Barramundi</name>
    <name type="synonym">Holocentrus calcarifer</name>
    <dbReference type="NCBI Taxonomy" id="8187"/>
    <lineage>
        <taxon>Eukaryota</taxon>
        <taxon>Metazoa</taxon>
        <taxon>Chordata</taxon>
        <taxon>Craniata</taxon>
        <taxon>Vertebrata</taxon>
        <taxon>Euteleostomi</taxon>
        <taxon>Actinopterygii</taxon>
        <taxon>Neopterygii</taxon>
        <taxon>Teleostei</taxon>
        <taxon>Neoteleostei</taxon>
        <taxon>Acanthomorphata</taxon>
        <taxon>Carangaria</taxon>
        <taxon>Carangaria incertae sedis</taxon>
        <taxon>Centropomidae</taxon>
        <taxon>Lates</taxon>
    </lineage>
</organism>
<feature type="region of interest" description="Disordered" evidence="1">
    <location>
        <begin position="25"/>
        <end position="57"/>
    </location>
</feature>
<feature type="compositionally biased region" description="Polar residues" evidence="1">
    <location>
        <begin position="25"/>
        <end position="47"/>
    </location>
</feature>
<feature type="region of interest" description="Disordered" evidence="1">
    <location>
        <begin position="79"/>
        <end position="123"/>
    </location>
</feature>
<feature type="region of interest" description="Disordered" evidence="1">
    <location>
        <begin position="380"/>
        <end position="415"/>
    </location>
</feature>
<dbReference type="KEGG" id="lcf:108879277"/>
<feature type="compositionally biased region" description="Basic residues" evidence="1">
    <location>
        <begin position="304"/>
        <end position="314"/>
    </location>
</feature>
<feature type="region of interest" description="Disordered" evidence="1">
    <location>
        <begin position="292"/>
        <end position="317"/>
    </location>
</feature>
<feature type="compositionally biased region" description="Low complexity" evidence="1">
    <location>
        <begin position="90"/>
        <end position="115"/>
    </location>
</feature>
<name>A0AAJ7PI46_LATCA</name>
<dbReference type="RefSeq" id="XP_018526023.1">
    <property type="nucleotide sequence ID" value="XM_018670507.2"/>
</dbReference>
<dbReference type="Proteomes" id="UP000694890">
    <property type="component" value="Linkage group LG9"/>
</dbReference>
<feature type="compositionally biased region" description="Basic residues" evidence="1">
    <location>
        <begin position="398"/>
        <end position="415"/>
    </location>
</feature>
<dbReference type="AlphaFoldDB" id="A0AAJ7PI46"/>
<proteinExistence type="predicted"/>
<evidence type="ECO:0000313" key="2">
    <source>
        <dbReference type="Proteomes" id="UP000694890"/>
    </source>
</evidence>
<reference evidence="3" key="1">
    <citation type="submission" date="2025-08" db="UniProtKB">
        <authorList>
            <consortium name="RefSeq"/>
        </authorList>
    </citation>
    <scope>IDENTIFICATION</scope>
    <source>
        <tissue evidence="3">Brain</tissue>
    </source>
</reference>